<evidence type="ECO:0000256" key="9">
    <source>
        <dbReference type="SAM" id="MobiDB-lite"/>
    </source>
</evidence>
<feature type="region of interest" description="Disordered" evidence="9">
    <location>
        <begin position="423"/>
        <end position="550"/>
    </location>
</feature>
<accession>A0A1A8ULC5</accession>
<dbReference type="GO" id="GO:0005730">
    <property type="term" value="C:nucleolus"/>
    <property type="evidence" value="ECO:0007669"/>
    <property type="project" value="UniProtKB-SubCell"/>
</dbReference>
<sequence length="914" mass="103121">MMRRLYIGGLSHSVTQKDLKDRFGKFGEVVDVELRTRSDDEGVPYKTFGYININISDANLQKCLTVLNKSKWKGGTLQIEAAKESFLHRLAQEQQEAAERRLRQSAAEEKTQKLLDSLSKVGVENFTMKSAVPGSEVPGHKDWVVTKFGRVLPILQLGCQKGRKAQTLKYDPSKYSHNIRRLDRSAPEASTPISQLTWQVQGGDDDISKKRRGEFPPYEPSRPKKNRTGVVCLDRTRCEQLVDSDCRLTSGSEPPTNHRPARMLRTHFPDSEVKSDQEICGQVADEQTSHDALQQEVEDSDLEVVGADYMVTSKLRGGKDDYDSTDTDELFASSKNVTADCCSEMKSEPVKERHRPPTTRKPSSSQEKPAGVLPVIKLSSSETDSDKEEESSDSSSDLDYEAMFFAPHLELSLADLQKLAETTLPSTSCSSPEHKIEPTRKGITPEEILASILEEDSEDEQRKKKKKTRKGRASTLLPAFQGTKRLKETSGGDADVRKHKLNLQDSEMETPESREGEEEGKEVKNNSSPSGSKEEQEEATASVLLGAEEDEELQRKANIRRLAALHQRQREAEEQKRLIQGALSNVDAPALRAGRHVVFSSEEEEEENEAFSAVRQKTTETEVHRKPSGTQLFPQSEDGDDEEDSGRFDLRPEFEGQAGQKLMALQSRFGIDERFRMDSRFLEGGEEDEEEKEANRSPAEGEEEDLEGEREKNLSILQSVLQNVQQTSRKLASKTTKFRDLSRLHYDPSREEHAAFETKMDGTKIESKAARRKKLEEAQKLPEVSNEIYFDVSEDMKAMFGQMKDEVGDGDKTSWDQVKDLGKRQEDPPLSSLLFADPSNAIEEPAGFKFSFFRDEAGTMTGEMEYKAEKIQGPKVSWHQNPHFHDSSSEEEEEEGEDEEGEEEEERWGQEALF</sequence>
<evidence type="ECO:0000256" key="4">
    <source>
        <dbReference type="ARBA" id="ARBA00023242"/>
    </source>
</evidence>
<dbReference type="PANTHER" id="PTHR48029:SF1">
    <property type="entry name" value="NUCLEOLAR PROTEIN 8"/>
    <property type="match status" value="1"/>
</dbReference>
<evidence type="ECO:0000256" key="6">
    <source>
        <dbReference type="ARBA" id="ARBA00065066"/>
    </source>
</evidence>
<dbReference type="AlphaFoldDB" id="A0A1A8ULC5"/>
<evidence type="ECO:0000256" key="5">
    <source>
        <dbReference type="ARBA" id="ARBA00054821"/>
    </source>
</evidence>
<feature type="compositionally biased region" description="Basic residues" evidence="9">
    <location>
        <begin position="463"/>
        <end position="472"/>
    </location>
</feature>
<keyword evidence="2" id="KW-0597">Phosphoprotein</keyword>
<organism evidence="11">
    <name type="scientific">Nothobranchius furzeri</name>
    <name type="common">Turquoise killifish</name>
    <dbReference type="NCBI Taxonomy" id="105023"/>
    <lineage>
        <taxon>Eukaryota</taxon>
        <taxon>Metazoa</taxon>
        <taxon>Chordata</taxon>
        <taxon>Craniata</taxon>
        <taxon>Vertebrata</taxon>
        <taxon>Euteleostomi</taxon>
        <taxon>Actinopterygii</taxon>
        <taxon>Neopterygii</taxon>
        <taxon>Teleostei</taxon>
        <taxon>Neoteleostei</taxon>
        <taxon>Acanthomorphata</taxon>
        <taxon>Ovalentaria</taxon>
        <taxon>Atherinomorphae</taxon>
        <taxon>Cyprinodontiformes</taxon>
        <taxon>Nothobranchiidae</taxon>
        <taxon>Nothobranchius</taxon>
    </lineage>
</organism>
<dbReference type="PROSITE" id="PS50102">
    <property type="entry name" value="RRM"/>
    <property type="match status" value="1"/>
</dbReference>
<dbReference type="GO" id="GO:0003723">
    <property type="term" value="F:RNA binding"/>
    <property type="evidence" value="ECO:0007669"/>
    <property type="project" value="UniProtKB-UniRule"/>
</dbReference>
<dbReference type="SUPFAM" id="SSF54928">
    <property type="entry name" value="RNA-binding domain, RBD"/>
    <property type="match status" value="1"/>
</dbReference>
<protein>
    <recommendedName>
        <fullName evidence="7">Nucleolar protein 8</fullName>
    </recommendedName>
</protein>
<evidence type="ECO:0000256" key="8">
    <source>
        <dbReference type="PROSITE-ProRule" id="PRU00176"/>
    </source>
</evidence>
<dbReference type="EMBL" id="HAEJ01008423">
    <property type="protein sequence ID" value="SBS48880.1"/>
    <property type="molecule type" value="Transcribed_RNA"/>
</dbReference>
<comment type="function">
    <text evidence="5">Plays an essential role in the survival of diffuse-type gastric cancer cells. Acts as a nucleolar anchoring protein for DDX47. May be involved in regulation of gene expression at the post-transcriptional level or in ribosome biogenesis in cancer cells.</text>
</comment>
<reference evidence="11" key="2">
    <citation type="submission" date="2016-06" db="EMBL/GenBank/DDBJ databases">
        <title>The genome of a short-lived fish provides insights into sex chromosome evolution and the genetic control of aging.</title>
        <authorList>
            <person name="Reichwald K."/>
            <person name="Felder M."/>
            <person name="Petzold A."/>
            <person name="Koch P."/>
            <person name="Groth M."/>
            <person name="Platzer M."/>
        </authorList>
    </citation>
    <scope>NUCLEOTIDE SEQUENCE</scope>
    <source>
        <tissue evidence="11">Brain</tissue>
    </source>
</reference>
<dbReference type="CDD" id="cd12226">
    <property type="entry name" value="RRM_NOL8"/>
    <property type="match status" value="1"/>
</dbReference>
<feature type="compositionally biased region" description="Acidic residues" evidence="9">
    <location>
        <begin position="889"/>
        <end position="906"/>
    </location>
</feature>
<dbReference type="InterPro" id="IPR012677">
    <property type="entry name" value="Nucleotide-bd_a/b_plait_sf"/>
</dbReference>
<comment type="subcellular location">
    <subcellularLocation>
        <location evidence="1">Nucleus</location>
        <location evidence="1">Nucleolus</location>
    </subcellularLocation>
</comment>
<reference evidence="11" key="1">
    <citation type="submission" date="2016-05" db="EMBL/GenBank/DDBJ databases">
        <authorList>
            <person name="Lavstsen T."/>
            <person name="Jespersen J.S."/>
        </authorList>
    </citation>
    <scope>NUCLEOTIDE SEQUENCE</scope>
    <source>
        <tissue evidence="11">Brain</tissue>
    </source>
</reference>
<evidence type="ECO:0000259" key="10">
    <source>
        <dbReference type="PROSITE" id="PS50102"/>
    </source>
</evidence>
<evidence type="ECO:0000313" key="11">
    <source>
        <dbReference type="EMBL" id="SBS48880.1"/>
    </source>
</evidence>
<evidence type="ECO:0000256" key="1">
    <source>
        <dbReference type="ARBA" id="ARBA00004604"/>
    </source>
</evidence>
<keyword evidence="3 8" id="KW-0694">RNA-binding</keyword>
<dbReference type="GO" id="GO:1902570">
    <property type="term" value="P:protein localization to nucleolus"/>
    <property type="evidence" value="ECO:0007669"/>
    <property type="project" value="TreeGrafter"/>
</dbReference>
<dbReference type="InterPro" id="IPR000504">
    <property type="entry name" value="RRM_dom"/>
</dbReference>
<comment type="subunit">
    <text evidence="6">Interacts with the GTP form of RRAGA, RRAGC and RRAGD. Interacts with NIP7. Interacts with DDX18; the interaction is RNA-dependent. Interacts with DDX47; the interaction is RNA-dependent.</text>
</comment>
<dbReference type="Gene3D" id="3.30.70.330">
    <property type="match status" value="1"/>
</dbReference>
<feature type="compositionally biased region" description="Basic and acidic residues" evidence="9">
    <location>
        <begin position="485"/>
        <end position="496"/>
    </location>
</feature>
<evidence type="ECO:0000256" key="7">
    <source>
        <dbReference type="ARBA" id="ARBA00068539"/>
    </source>
</evidence>
<feature type="region of interest" description="Disordered" evidence="9">
    <location>
        <begin position="599"/>
        <end position="659"/>
    </location>
</feature>
<dbReference type="PANTHER" id="PTHR48029">
    <property type="entry name" value="NUCLEOLAR PROTEIN 8"/>
    <property type="match status" value="1"/>
</dbReference>
<dbReference type="FunFam" id="3.30.70.330:FF:000346">
    <property type="entry name" value="Nucleolar protein 8"/>
    <property type="match status" value="1"/>
</dbReference>
<evidence type="ECO:0000256" key="2">
    <source>
        <dbReference type="ARBA" id="ARBA00022553"/>
    </source>
</evidence>
<dbReference type="Pfam" id="PF00076">
    <property type="entry name" value="RRM_1"/>
    <property type="match status" value="1"/>
</dbReference>
<feature type="compositionally biased region" description="Basic and acidic residues" evidence="9">
    <location>
        <begin position="432"/>
        <end position="444"/>
    </location>
</feature>
<dbReference type="SMART" id="SM00360">
    <property type="entry name" value="RRM"/>
    <property type="match status" value="1"/>
</dbReference>
<feature type="region of interest" description="Disordered" evidence="9">
    <location>
        <begin position="867"/>
        <end position="914"/>
    </location>
</feature>
<feature type="region of interest" description="Disordered" evidence="9">
    <location>
        <begin position="805"/>
        <end position="838"/>
    </location>
</feature>
<feature type="compositionally biased region" description="Acidic residues" evidence="9">
    <location>
        <begin position="383"/>
        <end position="399"/>
    </location>
</feature>
<evidence type="ECO:0000256" key="3">
    <source>
        <dbReference type="ARBA" id="ARBA00022884"/>
    </source>
</evidence>
<proteinExistence type="predicted"/>
<feature type="compositionally biased region" description="Acidic residues" evidence="9">
    <location>
        <begin position="506"/>
        <end position="520"/>
    </location>
</feature>
<dbReference type="InterPro" id="IPR035979">
    <property type="entry name" value="RBD_domain_sf"/>
</dbReference>
<feature type="region of interest" description="Disordered" evidence="9">
    <location>
        <begin position="202"/>
        <end position="226"/>
    </location>
</feature>
<feature type="domain" description="RRM" evidence="10">
    <location>
        <begin position="3"/>
        <end position="84"/>
    </location>
</feature>
<feature type="compositionally biased region" description="Basic and acidic residues" evidence="9">
    <location>
        <begin position="645"/>
        <end position="654"/>
    </location>
</feature>
<feature type="region of interest" description="Disordered" evidence="9">
    <location>
        <begin position="679"/>
        <end position="711"/>
    </location>
</feature>
<keyword evidence="4" id="KW-0539">Nucleus</keyword>
<name>A0A1A8ULC5_NOTFU</name>
<dbReference type="InterPro" id="IPR034138">
    <property type="entry name" value="NOP8_RRM"/>
</dbReference>
<feature type="compositionally biased region" description="Basic and acidic residues" evidence="9">
    <location>
        <begin position="805"/>
        <end position="827"/>
    </location>
</feature>
<feature type="region of interest" description="Disordered" evidence="9">
    <location>
        <begin position="341"/>
        <end position="399"/>
    </location>
</feature>
<gene>
    <name evidence="11" type="primary">NOL8</name>
</gene>